<dbReference type="RefSeq" id="WP_228854398.1">
    <property type="nucleotide sequence ID" value="NZ_AP024086.1"/>
</dbReference>
<dbReference type="Proteomes" id="UP000826725">
    <property type="component" value="Chromosome"/>
</dbReference>
<reference evidence="1" key="1">
    <citation type="submission" date="2020-09" db="EMBL/GenBank/DDBJ databases">
        <title>Desulfogranum mesoprofundum gen. nov., sp. nov., a novel mesophilic, sulfate-reducing chemolithoautotroph isolated from a deep-sea hydrothermal vent chimney in the Suiyo Seamount.</title>
        <authorList>
            <person name="Hashimoto Y."/>
            <person name="Nakagawa S."/>
        </authorList>
    </citation>
    <scope>NUCLEOTIDE SEQUENCE</scope>
    <source>
        <strain evidence="1">KT2</strain>
    </source>
</reference>
<evidence type="ECO:0000313" key="1">
    <source>
        <dbReference type="EMBL" id="BCL61993.1"/>
    </source>
</evidence>
<dbReference type="PANTHER" id="PTHR33376:SF7">
    <property type="entry name" value="C4-DICARBOXYLATE-BINDING PROTEIN DCTB"/>
    <property type="match status" value="1"/>
</dbReference>
<dbReference type="NCBIfam" id="NF037995">
    <property type="entry name" value="TRAP_S1"/>
    <property type="match status" value="1"/>
</dbReference>
<organism evidence="1 2">
    <name type="scientific">Desulfomarina profundi</name>
    <dbReference type="NCBI Taxonomy" id="2772557"/>
    <lineage>
        <taxon>Bacteria</taxon>
        <taxon>Pseudomonadati</taxon>
        <taxon>Thermodesulfobacteriota</taxon>
        <taxon>Desulfobulbia</taxon>
        <taxon>Desulfobulbales</taxon>
        <taxon>Desulfobulbaceae</taxon>
        <taxon>Desulfomarina</taxon>
    </lineage>
</organism>
<dbReference type="Pfam" id="PF03480">
    <property type="entry name" value="DctP"/>
    <property type="match status" value="1"/>
</dbReference>
<keyword evidence="2" id="KW-1185">Reference proteome</keyword>
<name>A0A8D5FIH9_9BACT</name>
<dbReference type="GO" id="GO:0055085">
    <property type="term" value="P:transmembrane transport"/>
    <property type="evidence" value="ECO:0007669"/>
    <property type="project" value="InterPro"/>
</dbReference>
<dbReference type="EMBL" id="AP024086">
    <property type="protein sequence ID" value="BCL61993.1"/>
    <property type="molecule type" value="Genomic_DNA"/>
</dbReference>
<accession>A0A8D5FIH9</accession>
<dbReference type="AlphaFoldDB" id="A0A8D5FIH9"/>
<dbReference type="InterPro" id="IPR018389">
    <property type="entry name" value="DctP_fam"/>
</dbReference>
<evidence type="ECO:0000313" key="2">
    <source>
        <dbReference type="Proteomes" id="UP000826725"/>
    </source>
</evidence>
<gene>
    <name evidence="1" type="ORF">DGMP_26860</name>
</gene>
<protein>
    <submittedName>
        <fullName evidence="1">ABC transporter substrate-binding protein</fullName>
    </submittedName>
</protein>
<dbReference type="PANTHER" id="PTHR33376">
    <property type="match status" value="1"/>
</dbReference>
<dbReference type="KEGG" id="dbk:DGMP_26860"/>
<proteinExistence type="predicted"/>
<sequence length="353" mass="39712">MKKHVPFCCTRLFCLTVAIIFTILPIHRATAAKTYRMKIQSAYPRGDLSMELLKVFADSAKKNSDGQIKLRVFAEPELVPGDQLFGATKQGVVDMLQAMGGFWSGIIPLGNVEFNLPLAYRMKKNMTFKEKAEAVRSFIMQPEVIGLLRKEYAKHGFYYLDIHTYGPVPFVLSTKPIKDCSDLKGMKIKADGINRTFHSSVGMQAVDMSPTETYMALKLGVVDAAEWDVSAVTGLKWHEVAPYWVKGMESDHTLGHILVSLKKWNKLPDNIKKALHAAAEDYWHATVDAYQKELETVNQLVKEGKITENILSESCQQQYADGARKIWTDVAAEDPANAEMIGYIKAWLKKMNN</sequence>